<keyword evidence="4" id="KW-0808">Transferase</keyword>
<dbReference type="Proteomes" id="UP000619078">
    <property type="component" value="Unassembled WGS sequence"/>
</dbReference>
<protein>
    <submittedName>
        <fullName evidence="4">Sugar transferase</fullName>
    </submittedName>
</protein>
<name>A0A926NTX4_9SPHI</name>
<keyword evidence="2" id="KW-0472">Membrane</keyword>
<comment type="caution">
    <text evidence="4">The sequence shown here is derived from an EMBL/GenBank/DDBJ whole genome shotgun (WGS) entry which is preliminary data.</text>
</comment>
<evidence type="ECO:0000313" key="5">
    <source>
        <dbReference type="Proteomes" id="UP000619078"/>
    </source>
</evidence>
<keyword evidence="2" id="KW-1133">Transmembrane helix</keyword>
<sequence length="202" mass="23785">MFNYIMNKNRTLKRLLDILLSLAVIIFVLSWLLPLLVIIIKMESAGPGIFKQERSGRNNKPFWCYKFRSMRVNNSNAQAIKGDFRTTRMGAFMRRTSIDELPQFFNVLFGEMSIVGPRPHMLKHTEEYSLTVDQYMDRHFLRPGITGWAQVNGYRGEIRDHEQIIRRTEYDIWYIENWTITGDIRIIINTIVSVVKGDENAY</sequence>
<accession>A0A926NTX4</accession>
<organism evidence="4 5">
    <name type="scientific">Mucilaginibacter glaciei</name>
    <dbReference type="NCBI Taxonomy" id="2772109"/>
    <lineage>
        <taxon>Bacteria</taxon>
        <taxon>Pseudomonadati</taxon>
        <taxon>Bacteroidota</taxon>
        <taxon>Sphingobacteriia</taxon>
        <taxon>Sphingobacteriales</taxon>
        <taxon>Sphingobacteriaceae</taxon>
        <taxon>Mucilaginibacter</taxon>
    </lineage>
</organism>
<dbReference type="GO" id="GO:0016780">
    <property type="term" value="F:phosphotransferase activity, for other substituted phosphate groups"/>
    <property type="evidence" value="ECO:0007669"/>
    <property type="project" value="TreeGrafter"/>
</dbReference>
<dbReference type="PANTHER" id="PTHR30576:SF0">
    <property type="entry name" value="UNDECAPRENYL-PHOSPHATE N-ACETYLGALACTOSAMINYL 1-PHOSPHATE TRANSFERASE-RELATED"/>
    <property type="match status" value="1"/>
</dbReference>
<keyword evidence="2" id="KW-0812">Transmembrane</keyword>
<dbReference type="AlphaFoldDB" id="A0A926NTX4"/>
<comment type="similarity">
    <text evidence="1">Belongs to the bacterial sugar transferase family.</text>
</comment>
<keyword evidence="5" id="KW-1185">Reference proteome</keyword>
<feature type="domain" description="Bacterial sugar transferase" evidence="3">
    <location>
        <begin position="13"/>
        <end position="196"/>
    </location>
</feature>
<dbReference type="Pfam" id="PF02397">
    <property type="entry name" value="Bac_transf"/>
    <property type="match status" value="1"/>
</dbReference>
<dbReference type="EMBL" id="JACWMX010000001">
    <property type="protein sequence ID" value="MBD1391708.1"/>
    <property type="molecule type" value="Genomic_DNA"/>
</dbReference>
<evidence type="ECO:0000256" key="1">
    <source>
        <dbReference type="ARBA" id="ARBA00006464"/>
    </source>
</evidence>
<evidence type="ECO:0000256" key="2">
    <source>
        <dbReference type="SAM" id="Phobius"/>
    </source>
</evidence>
<evidence type="ECO:0000313" key="4">
    <source>
        <dbReference type="EMBL" id="MBD1391708.1"/>
    </source>
</evidence>
<evidence type="ECO:0000259" key="3">
    <source>
        <dbReference type="Pfam" id="PF02397"/>
    </source>
</evidence>
<dbReference type="InterPro" id="IPR003362">
    <property type="entry name" value="Bact_transf"/>
</dbReference>
<gene>
    <name evidence="4" type="ORF">IDJ76_01230</name>
</gene>
<feature type="transmembrane region" description="Helical" evidence="2">
    <location>
        <begin position="15"/>
        <end position="40"/>
    </location>
</feature>
<proteinExistence type="inferred from homology"/>
<dbReference type="PANTHER" id="PTHR30576">
    <property type="entry name" value="COLANIC BIOSYNTHESIS UDP-GLUCOSE LIPID CARRIER TRANSFERASE"/>
    <property type="match status" value="1"/>
</dbReference>
<reference evidence="4" key="1">
    <citation type="submission" date="2020-09" db="EMBL/GenBank/DDBJ databases">
        <title>Novel species of Mucilaginibacter isolated from a glacier on the Tibetan Plateau.</title>
        <authorList>
            <person name="Liu Q."/>
            <person name="Xin Y.-H."/>
        </authorList>
    </citation>
    <scope>NUCLEOTIDE SEQUENCE</scope>
    <source>
        <strain evidence="4">ZB1P21</strain>
    </source>
</reference>